<comment type="caution">
    <text evidence="12">The sequence shown here is derived from an EMBL/GenBank/DDBJ whole genome shotgun (WGS) entry which is preliminary data.</text>
</comment>
<keyword evidence="5" id="KW-0862">Zinc</keyword>
<evidence type="ECO:0000256" key="1">
    <source>
        <dbReference type="ARBA" id="ARBA00004123"/>
    </source>
</evidence>
<proteinExistence type="predicted"/>
<evidence type="ECO:0000259" key="11">
    <source>
        <dbReference type="PROSITE" id="PS50157"/>
    </source>
</evidence>
<evidence type="ECO:0000256" key="3">
    <source>
        <dbReference type="ARBA" id="ARBA00022737"/>
    </source>
</evidence>
<dbReference type="Proteomes" id="UP000639772">
    <property type="component" value="Chromosome 9"/>
</dbReference>
<feature type="domain" description="C2H2-type" evidence="11">
    <location>
        <begin position="91"/>
        <end position="118"/>
    </location>
</feature>
<dbReference type="PANTHER" id="PTHR26374">
    <property type="entry name" value="ZINC FINGER PROTEIN ZAT5"/>
    <property type="match status" value="1"/>
</dbReference>
<sequence length="218" mass="24181">MLPPYKHSPPRHSRPRHHNPYSKNSLPALRQKRKHMVGINKRPGHDHDSHDWEEDTLTVANVLMLLSRGGGSVDENTPSSPATAAAVERIFECKTCSRTFATFQALGGHRASHRKLRSGSAVAEGEEATEGRMRLHGCSVCGLEFSIGQALGGHMRRHRATAAAASADEKKEGQERKRMMWMDLNLTPMENDLAIRKKLRIGPIGVLGDWIPVMGFSH</sequence>
<name>A0A835UMU5_VANPL</name>
<dbReference type="PANTHER" id="PTHR26374:SF456">
    <property type="entry name" value="ZINC FINGER PROTEIN ZAT5-LIKE"/>
    <property type="match status" value="1"/>
</dbReference>
<dbReference type="GO" id="GO:0008270">
    <property type="term" value="F:zinc ion binding"/>
    <property type="evidence" value="ECO:0007669"/>
    <property type="project" value="UniProtKB-KW"/>
</dbReference>
<feature type="region of interest" description="Disordered" evidence="10">
    <location>
        <begin position="1"/>
        <end position="30"/>
    </location>
</feature>
<evidence type="ECO:0000256" key="10">
    <source>
        <dbReference type="SAM" id="MobiDB-lite"/>
    </source>
</evidence>
<dbReference type="PROSITE" id="PS00028">
    <property type="entry name" value="ZINC_FINGER_C2H2_1"/>
    <property type="match status" value="2"/>
</dbReference>
<protein>
    <recommendedName>
        <fullName evidence="11">C2H2-type domain-containing protein</fullName>
    </recommendedName>
</protein>
<dbReference type="Gene3D" id="3.30.160.60">
    <property type="entry name" value="Classic Zinc Finger"/>
    <property type="match status" value="1"/>
</dbReference>
<dbReference type="EMBL" id="JADCNM010000009">
    <property type="protein sequence ID" value="KAG0469059.1"/>
    <property type="molecule type" value="Genomic_DNA"/>
</dbReference>
<evidence type="ECO:0000313" key="12">
    <source>
        <dbReference type="EMBL" id="KAG0469059.1"/>
    </source>
</evidence>
<feature type="compositionally biased region" description="Basic residues" evidence="10">
    <location>
        <begin position="8"/>
        <end position="20"/>
    </location>
</feature>
<dbReference type="InterPro" id="IPR013087">
    <property type="entry name" value="Znf_C2H2_type"/>
</dbReference>
<dbReference type="InterPro" id="IPR036236">
    <property type="entry name" value="Znf_C2H2_sf"/>
</dbReference>
<evidence type="ECO:0000256" key="2">
    <source>
        <dbReference type="ARBA" id="ARBA00022723"/>
    </source>
</evidence>
<evidence type="ECO:0000256" key="5">
    <source>
        <dbReference type="ARBA" id="ARBA00022833"/>
    </source>
</evidence>
<keyword evidence="6" id="KW-0805">Transcription regulation</keyword>
<gene>
    <name evidence="12" type="ORF">HPP92_018387</name>
</gene>
<keyword evidence="8" id="KW-0539">Nucleus</keyword>
<reference evidence="12 13" key="1">
    <citation type="journal article" date="2020" name="Nat. Food">
        <title>A phased Vanilla planifolia genome enables genetic improvement of flavour and production.</title>
        <authorList>
            <person name="Hasing T."/>
            <person name="Tang H."/>
            <person name="Brym M."/>
            <person name="Khazi F."/>
            <person name="Huang T."/>
            <person name="Chambers A.H."/>
        </authorList>
    </citation>
    <scope>NUCLEOTIDE SEQUENCE [LARGE SCALE GENOMIC DNA]</scope>
    <source>
        <tissue evidence="12">Leaf</tissue>
    </source>
</reference>
<dbReference type="Pfam" id="PF13912">
    <property type="entry name" value="zf-C2H2_6"/>
    <property type="match status" value="2"/>
</dbReference>
<keyword evidence="2" id="KW-0479">Metal-binding</keyword>
<evidence type="ECO:0000256" key="4">
    <source>
        <dbReference type="ARBA" id="ARBA00022771"/>
    </source>
</evidence>
<keyword evidence="7" id="KW-0804">Transcription</keyword>
<dbReference type="SUPFAM" id="SSF57667">
    <property type="entry name" value="beta-beta-alpha zinc fingers"/>
    <property type="match status" value="1"/>
</dbReference>
<organism evidence="12 13">
    <name type="scientific">Vanilla planifolia</name>
    <name type="common">Vanilla</name>
    <dbReference type="NCBI Taxonomy" id="51239"/>
    <lineage>
        <taxon>Eukaryota</taxon>
        <taxon>Viridiplantae</taxon>
        <taxon>Streptophyta</taxon>
        <taxon>Embryophyta</taxon>
        <taxon>Tracheophyta</taxon>
        <taxon>Spermatophyta</taxon>
        <taxon>Magnoliopsida</taxon>
        <taxon>Liliopsida</taxon>
        <taxon>Asparagales</taxon>
        <taxon>Orchidaceae</taxon>
        <taxon>Vanilloideae</taxon>
        <taxon>Vanilleae</taxon>
        <taxon>Vanilla</taxon>
    </lineage>
</organism>
<evidence type="ECO:0000256" key="6">
    <source>
        <dbReference type="ARBA" id="ARBA00023015"/>
    </source>
</evidence>
<evidence type="ECO:0000256" key="9">
    <source>
        <dbReference type="PROSITE-ProRule" id="PRU00042"/>
    </source>
</evidence>
<dbReference type="GO" id="GO:0005634">
    <property type="term" value="C:nucleus"/>
    <property type="evidence" value="ECO:0007669"/>
    <property type="project" value="UniProtKB-SubCell"/>
</dbReference>
<dbReference type="AlphaFoldDB" id="A0A835UMU5"/>
<feature type="domain" description="C2H2-type" evidence="11">
    <location>
        <begin position="136"/>
        <end position="163"/>
    </location>
</feature>
<evidence type="ECO:0000256" key="7">
    <source>
        <dbReference type="ARBA" id="ARBA00023163"/>
    </source>
</evidence>
<keyword evidence="3" id="KW-0677">Repeat</keyword>
<dbReference type="OrthoDB" id="9411774at2759"/>
<dbReference type="PROSITE" id="PS50157">
    <property type="entry name" value="ZINC_FINGER_C2H2_2"/>
    <property type="match status" value="2"/>
</dbReference>
<comment type="subcellular location">
    <subcellularLocation>
        <location evidence="1">Nucleus</location>
    </subcellularLocation>
</comment>
<dbReference type="SMART" id="SM00355">
    <property type="entry name" value="ZnF_C2H2"/>
    <property type="match status" value="2"/>
</dbReference>
<keyword evidence="4 9" id="KW-0863">Zinc-finger</keyword>
<evidence type="ECO:0000256" key="8">
    <source>
        <dbReference type="ARBA" id="ARBA00023242"/>
    </source>
</evidence>
<evidence type="ECO:0000313" key="13">
    <source>
        <dbReference type="Proteomes" id="UP000639772"/>
    </source>
</evidence>
<accession>A0A835UMU5</accession>